<evidence type="ECO:0000313" key="2">
    <source>
        <dbReference type="EMBL" id="ETL30131.1"/>
    </source>
</evidence>
<proteinExistence type="predicted"/>
<organism evidence="1">
    <name type="scientific">Phytophthora nicotianae</name>
    <name type="common">Potato buckeye rot agent</name>
    <name type="synonym">Phytophthora parasitica</name>
    <dbReference type="NCBI Taxonomy" id="4792"/>
    <lineage>
        <taxon>Eukaryota</taxon>
        <taxon>Sar</taxon>
        <taxon>Stramenopiles</taxon>
        <taxon>Oomycota</taxon>
        <taxon>Peronosporomycetes</taxon>
        <taxon>Peronosporales</taxon>
        <taxon>Peronosporaceae</taxon>
        <taxon>Phytophthora</taxon>
    </lineage>
</organism>
<dbReference type="EMBL" id="KI675357">
    <property type="protein sequence ID" value="ETL30131.1"/>
    <property type="molecule type" value="Genomic_DNA"/>
</dbReference>
<dbReference type="Proteomes" id="UP000053864">
    <property type="component" value="Unassembled WGS sequence"/>
</dbReference>
<dbReference type="AlphaFoldDB" id="W2G182"/>
<reference evidence="2" key="2">
    <citation type="submission" date="2013-11" db="EMBL/GenBank/DDBJ databases">
        <title>The Genome Sequence of Phytophthora parasitica CJ05E6.</title>
        <authorList>
            <consortium name="The Broad Institute Genomics Platform"/>
            <person name="Russ C."/>
            <person name="Tyler B."/>
            <person name="Panabieres F."/>
            <person name="Shan W."/>
            <person name="Tripathy S."/>
            <person name="Grunwald N."/>
            <person name="Machado M."/>
            <person name="Johnson C.S."/>
            <person name="Arredondo F."/>
            <person name="Hong C."/>
            <person name="Coffey M."/>
            <person name="Young S.K."/>
            <person name="Zeng Q."/>
            <person name="Gargeya S."/>
            <person name="Fitzgerald M."/>
            <person name="Abouelleil A."/>
            <person name="Alvarado L."/>
            <person name="Chapman S.B."/>
            <person name="Gainer-Dewar J."/>
            <person name="Goldberg J."/>
            <person name="Griggs A."/>
            <person name="Gujja S."/>
            <person name="Hansen M."/>
            <person name="Howarth C."/>
            <person name="Imamovic A."/>
            <person name="Ireland A."/>
            <person name="Larimer J."/>
            <person name="McCowan C."/>
            <person name="Murphy C."/>
            <person name="Pearson M."/>
            <person name="Poon T.W."/>
            <person name="Priest M."/>
            <person name="Roberts A."/>
            <person name="Saif S."/>
            <person name="Shea T."/>
            <person name="Sykes S."/>
            <person name="Wortman J."/>
            <person name="Nusbaum C."/>
            <person name="Birren B."/>
        </authorList>
    </citation>
    <scope>NUCLEOTIDE SEQUENCE [LARGE SCALE GENOMIC DNA]</scope>
    <source>
        <strain evidence="2">CJ05E6</strain>
    </source>
</reference>
<name>W2G182_PHYNI</name>
<dbReference type="Proteomes" id="UP000053236">
    <property type="component" value="Unassembled WGS sequence"/>
</dbReference>
<dbReference type="EMBL" id="KI688574">
    <property type="protein sequence ID" value="ETK76699.1"/>
    <property type="molecule type" value="Genomic_DNA"/>
</dbReference>
<protein>
    <submittedName>
        <fullName evidence="1">Uncharacterized protein</fullName>
    </submittedName>
</protein>
<feature type="non-terminal residue" evidence="1">
    <location>
        <position position="1"/>
    </location>
</feature>
<reference evidence="1" key="1">
    <citation type="submission" date="2013-11" db="EMBL/GenBank/DDBJ databases">
        <title>The Genome Sequence of Phytophthora parasitica CJ02B3.</title>
        <authorList>
            <consortium name="The Broad Institute Genomics Platform"/>
            <person name="Russ C."/>
            <person name="Tyler B."/>
            <person name="Panabieres F."/>
            <person name="Shan W."/>
            <person name="Tripathy S."/>
            <person name="Grunwald N."/>
            <person name="Machado M."/>
            <person name="Johnson C.S."/>
            <person name="Arredondo F."/>
            <person name="Hong C."/>
            <person name="Coffey M."/>
            <person name="Young S.K."/>
            <person name="Zeng Q."/>
            <person name="Gargeya S."/>
            <person name="Fitzgerald M."/>
            <person name="Abouelleil A."/>
            <person name="Alvarado L."/>
            <person name="Chapman S.B."/>
            <person name="Gainer-Dewar J."/>
            <person name="Goldberg J."/>
            <person name="Griggs A."/>
            <person name="Gujja S."/>
            <person name="Hansen M."/>
            <person name="Howarth C."/>
            <person name="Imamovic A."/>
            <person name="Ireland A."/>
            <person name="Larimer J."/>
            <person name="McCowan C."/>
            <person name="Murphy C."/>
            <person name="Pearson M."/>
            <person name="Poon T.W."/>
            <person name="Priest M."/>
            <person name="Roberts A."/>
            <person name="Saif S."/>
            <person name="Shea T."/>
            <person name="Sykes S."/>
            <person name="Wortman J."/>
            <person name="Nusbaum C."/>
            <person name="Birren B."/>
        </authorList>
    </citation>
    <scope>NUCLEOTIDE SEQUENCE [LARGE SCALE GENOMIC DNA]</scope>
    <source>
        <strain evidence="1">CJ02B3</strain>
    </source>
</reference>
<gene>
    <name evidence="1" type="ORF">L915_16952</name>
    <name evidence="2" type="ORF">L916_16855</name>
</gene>
<evidence type="ECO:0000313" key="1">
    <source>
        <dbReference type="EMBL" id="ETK76699.1"/>
    </source>
</evidence>
<sequence length="39" mass="4497">HEYLKNAERSPDVVSMVAVLRLDSNGKCMNWSSARKKYI</sequence>
<accession>W2G182</accession>